<proteinExistence type="predicted"/>
<protein>
    <submittedName>
        <fullName evidence="1">Uncharacterized protein</fullName>
    </submittedName>
</protein>
<comment type="caution">
    <text evidence="1">The sequence shown here is derived from an EMBL/GenBank/DDBJ whole genome shotgun (WGS) entry which is preliminary data.</text>
</comment>
<dbReference type="EMBL" id="JARBHB010000010">
    <property type="protein sequence ID" value="KAJ8874227.1"/>
    <property type="molecule type" value="Genomic_DNA"/>
</dbReference>
<gene>
    <name evidence="1" type="ORF">PR048_025069</name>
</gene>
<name>A0ABQ9GQB6_9NEOP</name>
<evidence type="ECO:0000313" key="2">
    <source>
        <dbReference type="Proteomes" id="UP001159363"/>
    </source>
</evidence>
<keyword evidence="2" id="KW-1185">Reference proteome</keyword>
<accession>A0ABQ9GQB6</accession>
<reference evidence="1 2" key="1">
    <citation type="submission" date="2023-02" db="EMBL/GenBank/DDBJ databases">
        <title>LHISI_Scaffold_Assembly.</title>
        <authorList>
            <person name="Stuart O.P."/>
            <person name="Cleave R."/>
            <person name="Magrath M.J.L."/>
            <person name="Mikheyev A.S."/>
        </authorList>
    </citation>
    <scope>NUCLEOTIDE SEQUENCE [LARGE SCALE GENOMIC DNA]</scope>
    <source>
        <strain evidence="1">Daus_M_001</strain>
        <tissue evidence="1">Leg muscle</tissue>
    </source>
</reference>
<evidence type="ECO:0000313" key="1">
    <source>
        <dbReference type="EMBL" id="KAJ8874227.1"/>
    </source>
</evidence>
<dbReference type="Proteomes" id="UP001159363">
    <property type="component" value="Chromosome 9"/>
</dbReference>
<organism evidence="1 2">
    <name type="scientific">Dryococelus australis</name>
    <dbReference type="NCBI Taxonomy" id="614101"/>
    <lineage>
        <taxon>Eukaryota</taxon>
        <taxon>Metazoa</taxon>
        <taxon>Ecdysozoa</taxon>
        <taxon>Arthropoda</taxon>
        <taxon>Hexapoda</taxon>
        <taxon>Insecta</taxon>
        <taxon>Pterygota</taxon>
        <taxon>Neoptera</taxon>
        <taxon>Polyneoptera</taxon>
        <taxon>Phasmatodea</taxon>
        <taxon>Verophasmatodea</taxon>
        <taxon>Anareolatae</taxon>
        <taxon>Phasmatidae</taxon>
        <taxon>Eurycanthinae</taxon>
        <taxon>Dryococelus</taxon>
    </lineage>
</organism>
<sequence>MQERCHTIVSRIAAFDNRTAYYRNMLRTVVVTTMSVRFTACTFQVLATAEETKKVFPIQDGALDHGEAEGIVRSSASEQGPDRLIWHTWRLVFVNRRTLRALSVSTQHNFARSSGTDADQQHVKAVHVLICHTTVNAYATRKLESWCLLVIIGFQQSHLLDVLSSQSCYSSRARSEVATSVVINDVDVGLNTKCHKLLRKAYPFCEGPRLPKRTIRFPGGVASGFSHVGIVSDDATGSLFFSRISRFSCPRHSGTTLYSPRFALIGSQDLDAKSRPSVFTNSLISDRIRFIHMGDFSPHSFS</sequence>